<sequence length="149" mass="16745">MDGRRKQFDGSKEQEFEGKRITLEETEEVLVSERIEILPENLNKGTKVAGESPEYPVPVVEGEKSPSHNDEVQRVGVPSEGTGNAQSQPTFQAREPKIQNLFKNMQLDYGPTRVEISMKSSAQRTNVLAIEVKQQKKGIRELSFAMGNR</sequence>
<reference evidence="1 2" key="2">
    <citation type="journal article" date="2022" name="Mol. Ecol. Resour.">
        <title>The genomes of chicory, endive, great burdock and yacon provide insights into Asteraceae paleo-polyploidization history and plant inulin production.</title>
        <authorList>
            <person name="Fan W."/>
            <person name="Wang S."/>
            <person name="Wang H."/>
            <person name="Wang A."/>
            <person name="Jiang F."/>
            <person name="Liu H."/>
            <person name="Zhao H."/>
            <person name="Xu D."/>
            <person name="Zhang Y."/>
        </authorList>
    </citation>
    <scope>NUCLEOTIDE SEQUENCE [LARGE SCALE GENOMIC DNA]</scope>
    <source>
        <strain evidence="2">cv. Niubang</strain>
    </source>
</reference>
<reference evidence="2" key="1">
    <citation type="journal article" date="2022" name="Mol. Ecol. Resour.">
        <title>The genomes of chicory, endive, great burdock and yacon provide insights into Asteraceae palaeo-polyploidization history and plant inulin production.</title>
        <authorList>
            <person name="Fan W."/>
            <person name="Wang S."/>
            <person name="Wang H."/>
            <person name="Wang A."/>
            <person name="Jiang F."/>
            <person name="Liu H."/>
            <person name="Zhao H."/>
            <person name="Xu D."/>
            <person name="Zhang Y."/>
        </authorList>
    </citation>
    <scope>NUCLEOTIDE SEQUENCE [LARGE SCALE GENOMIC DNA]</scope>
    <source>
        <strain evidence="2">cv. Niubang</strain>
    </source>
</reference>
<comment type="caution">
    <text evidence="1">The sequence shown here is derived from an EMBL/GenBank/DDBJ whole genome shotgun (WGS) entry which is preliminary data.</text>
</comment>
<dbReference type="EMBL" id="CM042048">
    <property type="protein sequence ID" value="KAI3758904.1"/>
    <property type="molecule type" value="Genomic_DNA"/>
</dbReference>
<name>A0ACB9EIU0_ARCLA</name>
<evidence type="ECO:0000313" key="1">
    <source>
        <dbReference type="EMBL" id="KAI3758904.1"/>
    </source>
</evidence>
<evidence type="ECO:0000313" key="2">
    <source>
        <dbReference type="Proteomes" id="UP001055879"/>
    </source>
</evidence>
<organism evidence="1 2">
    <name type="scientific">Arctium lappa</name>
    <name type="common">Greater burdock</name>
    <name type="synonym">Lappa major</name>
    <dbReference type="NCBI Taxonomy" id="4217"/>
    <lineage>
        <taxon>Eukaryota</taxon>
        <taxon>Viridiplantae</taxon>
        <taxon>Streptophyta</taxon>
        <taxon>Embryophyta</taxon>
        <taxon>Tracheophyta</taxon>
        <taxon>Spermatophyta</taxon>
        <taxon>Magnoliopsida</taxon>
        <taxon>eudicotyledons</taxon>
        <taxon>Gunneridae</taxon>
        <taxon>Pentapetalae</taxon>
        <taxon>asterids</taxon>
        <taxon>campanulids</taxon>
        <taxon>Asterales</taxon>
        <taxon>Asteraceae</taxon>
        <taxon>Carduoideae</taxon>
        <taxon>Cardueae</taxon>
        <taxon>Arctiinae</taxon>
        <taxon>Arctium</taxon>
    </lineage>
</organism>
<gene>
    <name evidence="1" type="ORF">L6452_06477</name>
</gene>
<proteinExistence type="predicted"/>
<protein>
    <submittedName>
        <fullName evidence="1">Uncharacterized protein</fullName>
    </submittedName>
</protein>
<dbReference type="Proteomes" id="UP001055879">
    <property type="component" value="Linkage Group LG02"/>
</dbReference>
<keyword evidence="2" id="KW-1185">Reference proteome</keyword>
<accession>A0ACB9EIU0</accession>